<feature type="chain" id="PRO_5045719974" evidence="3">
    <location>
        <begin position="32"/>
        <end position="395"/>
    </location>
</feature>
<dbReference type="InterPro" id="IPR011048">
    <property type="entry name" value="Haem_d1_sf"/>
</dbReference>
<dbReference type="SUPFAM" id="SSF51004">
    <property type="entry name" value="C-terminal (heme d1) domain of cytochrome cd1-nitrite reductase"/>
    <property type="match status" value="1"/>
</dbReference>
<evidence type="ECO:0000256" key="2">
    <source>
        <dbReference type="SAM" id="MobiDB-lite"/>
    </source>
</evidence>
<evidence type="ECO:0000259" key="4">
    <source>
        <dbReference type="Pfam" id="PF21783"/>
    </source>
</evidence>
<dbReference type="Pfam" id="PF21783">
    <property type="entry name" value="YNCE"/>
    <property type="match status" value="1"/>
</dbReference>
<keyword evidence="1 3" id="KW-0732">Signal</keyword>
<dbReference type="EMBL" id="JALKCH010000006">
    <property type="protein sequence ID" value="MCK0197227.1"/>
    <property type="molecule type" value="Genomic_DNA"/>
</dbReference>
<keyword evidence="6" id="KW-1185">Reference proteome</keyword>
<feature type="region of interest" description="Disordered" evidence="2">
    <location>
        <begin position="328"/>
        <end position="395"/>
    </location>
</feature>
<organism evidence="5 6">
    <name type="scientific">Ancylobacter crimeensis</name>
    <dbReference type="NCBI Taxonomy" id="2579147"/>
    <lineage>
        <taxon>Bacteria</taxon>
        <taxon>Pseudomonadati</taxon>
        <taxon>Pseudomonadota</taxon>
        <taxon>Alphaproteobacteria</taxon>
        <taxon>Hyphomicrobiales</taxon>
        <taxon>Xanthobacteraceae</taxon>
        <taxon>Ancylobacter</taxon>
    </lineage>
</organism>
<evidence type="ECO:0000256" key="3">
    <source>
        <dbReference type="SAM" id="SignalP"/>
    </source>
</evidence>
<feature type="domain" description="YNCE-like beta-propeller" evidence="4">
    <location>
        <begin position="67"/>
        <end position="270"/>
    </location>
</feature>
<feature type="signal peptide" evidence="3">
    <location>
        <begin position="1"/>
        <end position="31"/>
    </location>
</feature>
<dbReference type="InterPro" id="IPR051200">
    <property type="entry name" value="Host-pathogen_enzymatic-act"/>
</dbReference>
<sequence>MSLALLAPRLSLRAGLLATAAFLLMPAYAEAEPQVVKSVKPADGLYEVVVGNDRVYVAATGPRGSDQGKILALDPKTLEVKETIALGDDPVFGLGINTKTKTLYGTQTRDGVLAIIDLATGKVVGTVKKGEKSHVREVLVDEDADRAYVSIFTRGETAGEVWVVDGAKKELAGTITDLPAGVSGLALDPKGKRLFVITMLNNEVHIVDLASGKVVKDMPTGGKGSINVAYDPNGNRLFIANQESNDLTVLNADDGTVLATIPTGEGALGVAYDPARNLAFVANRRGGYVSIVDGKELKVVANVVTGSMPNTVAIDKAGGGIFVTNKVKTGMRPPRPAEGPAPAGAPPAGAPGATAAAPAGAAPAGAPPAGGPGGPGGRPAPMIDPYGDTVTLVTP</sequence>
<feature type="compositionally biased region" description="Pro residues" evidence="2">
    <location>
        <begin position="333"/>
        <end position="349"/>
    </location>
</feature>
<dbReference type="PANTHER" id="PTHR47197:SF3">
    <property type="entry name" value="DIHYDRO-HEME D1 DEHYDROGENASE"/>
    <property type="match status" value="1"/>
</dbReference>
<dbReference type="InterPro" id="IPR015943">
    <property type="entry name" value="WD40/YVTN_repeat-like_dom_sf"/>
</dbReference>
<dbReference type="PANTHER" id="PTHR47197">
    <property type="entry name" value="PROTEIN NIRF"/>
    <property type="match status" value="1"/>
</dbReference>
<comment type="caution">
    <text evidence="5">The sequence shown here is derived from an EMBL/GenBank/DDBJ whole genome shotgun (WGS) entry which is preliminary data.</text>
</comment>
<dbReference type="InterPro" id="IPR011964">
    <property type="entry name" value="YVTN_b-propeller_repeat"/>
</dbReference>
<proteinExistence type="predicted"/>
<protein>
    <submittedName>
        <fullName evidence="5">YncE family protein</fullName>
    </submittedName>
</protein>
<dbReference type="Proteomes" id="UP001203284">
    <property type="component" value="Unassembled WGS sequence"/>
</dbReference>
<reference evidence="5 6" key="1">
    <citation type="submission" date="2022-04" db="EMBL/GenBank/DDBJ databases">
        <authorList>
            <person name="Grouzdev D.S."/>
            <person name="Pantiukh K.S."/>
            <person name="Krutkina M.S."/>
        </authorList>
    </citation>
    <scope>NUCLEOTIDE SEQUENCE [LARGE SCALE GENOMIC DNA]</scope>
    <source>
        <strain evidence="5 6">6x-1</strain>
    </source>
</reference>
<accession>A0ABT0DBA0</accession>
<feature type="compositionally biased region" description="Low complexity" evidence="2">
    <location>
        <begin position="350"/>
        <end position="364"/>
    </location>
</feature>
<gene>
    <name evidence="5" type="ORF">MWN34_09910</name>
</gene>
<dbReference type="NCBIfam" id="TIGR02276">
    <property type="entry name" value="beta_rpt_yvtn"/>
    <property type="match status" value="1"/>
</dbReference>
<evidence type="ECO:0000313" key="6">
    <source>
        <dbReference type="Proteomes" id="UP001203284"/>
    </source>
</evidence>
<dbReference type="Gene3D" id="2.130.10.10">
    <property type="entry name" value="YVTN repeat-like/Quinoprotein amine dehydrogenase"/>
    <property type="match status" value="1"/>
</dbReference>
<dbReference type="RefSeq" id="WP_247028889.1">
    <property type="nucleotide sequence ID" value="NZ_JALKCH010000006.1"/>
</dbReference>
<dbReference type="InterPro" id="IPR048433">
    <property type="entry name" value="YNCE-like_beta-prop"/>
</dbReference>
<evidence type="ECO:0000313" key="5">
    <source>
        <dbReference type="EMBL" id="MCK0197227.1"/>
    </source>
</evidence>
<evidence type="ECO:0000256" key="1">
    <source>
        <dbReference type="ARBA" id="ARBA00022729"/>
    </source>
</evidence>
<name>A0ABT0DBA0_9HYPH</name>